<keyword evidence="2" id="KW-1185">Reference proteome</keyword>
<reference evidence="1 2" key="1">
    <citation type="journal article" date="2018" name="Sci. Rep.">
        <title>Genomic signatures of local adaptation to the degree of environmental predictability in rotifers.</title>
        <authorList>
            <person name="Franch-Gras L."/>
            <person name="Hahn C."/>
            <person name="Garcia-Roger E.M."/>
            <person name="Carmona M.J."/>
            <person name="Serra M."/>
            <person name="Gomez A."/>
        </authorList>
    </citation>
    <scope>NUCLEOTIDE SEQUENCE [LARGE SCALE GENOMIC DNA]</scope>
    <source>
        <strain evidence="1">HYR1</strain>
    </source>
</reference>
<accession>A0A3M7RJK7</accession>
<proteinExistence type="predicted"/>
<dbReference type="Proteomes" id="UP000276133">
    <property type="component" value="Unassembled WGS sequence"/>
</dbReference>
<name>A0A3M7RJK7_BRAPC</name>
<evidence type="ECO:0000313" key="2">
    <source>
        <dbReference type="Proteomes" id="UP000276133"/>
    </source>
</evidence>
<evidence type="ECO:0000313" key="1">
    <source>
        <dbReference type="EMBL" id="RNA23746.1"/>
    </source>
</evidence>
<organism evidence="1 2">
    <name type="scientific">Brachionus plicatilis</name>
    <name type="common">Marine rotifer</name>
    <name type="synonym">Brachionus muelleri</name>
    <dbReference type="NCBI Taxonomy" id="10195"/>
    <lineage>
        <taxon>Eukaryota</taxon>
        <taxon>Metazoa</taxon>
        <taxon>Spiralia</taxon>
        <taxon>Gnathifera</taxon>
        <taxon>Rotifera</taxon>
        <taxon>Eurotatoria</taxon>
        <taxon>Monogononta</taxon>
        <taxon>Pseudotrocha</taxon>
        <taxon>Ploima</taxon>
        <taxon>Brachionidae</taxon>
        <taxon>Brachionus</taxon>
    </lineage>
</organism>
<comment type="caution">
    <text evidence="1">The sequence shown here is derived from an EMBL/GenBank/DDBJ whole genome shotgun (WGS) entry which is preliminary data.</text>
</comment>
<dbReference type="EMBL" id="REGN01003226">
    <property type="protein sequence ID" value="RNA23746.1"/>
    <property type="molecule type" value="Genomic_DNA"/>
</dbReference>
<dbReference type="AlphaFoldDB" id="A0A3M7RJK7"/>
<protein>
    <submittedName>
        <fullName evidence="1">Uncharacterized protein</fullName>
    </submittedName>
</protein>
<sequence length="121" mass="13756">MSCWEAVLAAILYWVLAAAADRFWLVLGRRHAAHYQVVDAGVLKDRWRRLVHEALQRLKRHFALVLGAFFGRVGLKLIGQHNGYGQTVTRCWLVQDYALGVDQRYRCARSSSLTAGSTRLT</sequence>
<gene>
    <name evidence="1" type="ORF">BpHYR1_043937</name>
</gene>